<evidence type="ECO:0000256" key="1">
    <source>
        <dbReference type="ARBA" id="ARBA00004251"/>
    </source>
</evidence>
<comment type="subcellular location">
    <subcellularLocation>
        <location evidence="1">Cell membrane</location>
        <topology evidence="1">Single-pass type I membrane protein</topology>
    </subcellularLocation>
    <subcellularLocation>
        <location evidence="13">Zona pellucida</location>
    </subcellularLocation>
</comment>
<evidence type="ECO:0000256" key="9">
    <source>
        <dbReference type="ARBA" id="ARBA00023157"/>
    </source>
</evidence>
<dbReference type="InterPro" id="IPR051148">
    <property type="entry name" value="Zona_Pellucida_Domain_gp"/>
</dbReference>
<dbReference type="Proteomes" id="UP000694915">
    <property type="component" value="Chromosome 8"/>
</dbReference>
<evidence type="ECO:0000256" key="14">
    <source>
        <dbReference type="ARBA" id="ARBA00038403"/>
    </source>
</evidence>
<evidence type="ECO:0000256" key="7">
    <source>
        <dbReference type="ARBA" id="ARBA00022989"/>
    </source>
</evidence>
<accession>A0ABM1AJR2</accession>
<evidence type="ECO:0000256" key="6">
    <source>
        <dbReference type="ARBA" id="ARBA00022692"/>
    </source>
</evidence>
<keyword evidence="5" id="KW-0165">Cleavage on pair of basic residues</keyword>
<proteinExistence type="inferred from homology"/>
<evidence type="ECO:0000256" key="12">
    <source>
        <dbReference type="ARBA" id="ARBA00023279"/>
    </source>
</evidence>
<keyword evidence="4" id="KW-0272">Extracellular matrix</keyword>
<evidence type="ECO:0000256" key="5">
    <source>
        <dbReference type="ARBA" id="ARBA00022685"/>
    </source>
</evidence>
<evidence type="ECO:0000256" key="13">
    <source>
        <dbReference type="ARBA" id="ARBA00024183"/>
    </source>
</evidence>
<evidence type="ECO:0000256" key="8">
    <source>
        <dbReference type="ARBA" id="ARBA00023136"/>
    </source>
</evidence>
<keyword evidence="21" id="KW-0732">Signal</keyword>
<keyword evidence="2" id="KW-1003">Cell membrane</keyword>
<dbReference type="Pfam" id="PF23736">
    <property type="entry name" value="Ig_ZP2"/>
    <property type="match status" value="1"/>
</dbReference>
<reference evidence="24" key="1">
    <citation type="submission" date="2025-08" db="UniProtKB">
        <authorList>
            <consortium name="RefSeq"/>
        </authorList>
    </citation>
    <scope>IDENTIFICATION</scope>
</reference>
<feature type="transmembrane region" description="Helical" evidence="20">
    <location>
        <begin position="682"/>
        <end position="706"/>
    </location>
</feature>
<dbReference type="PANTHER" id="PTHR23343">
    <property type="entry name" value="ZONA PELLUCIDA SPERM-BINDING PROTEIN"/>
    <property type="match status" value="1"/>
</dbReference>
<comment type="similarity">
    <text evidence="14">Belongs to the ZP domain family. ZPA subfamily.</text>
</comment>
<dbReference type="InterPro" id="IPR001507">
    <property type="entry name" value="ZP_dom"/>
</dbReference>
<dbReference type="InterPro" id="IPR057637">
    <property type="entry name" value="Ig_ZP2_1st"/>
</dbReference>
<dbReference type="InterPro" id="IPR057636">
    <property type="entry name" value="Ig_ZP2_3rd"/>
</dbReference>
<keyword evidence="6 20" id="KW-0812">Transmembrane</keyword>
<evidence type="ECO:0000256" key="2">
    <source>
        <dbReference type="ARBA" id="ARBA00022475"/>
    </source>
</evidence>
<keyword evidence="10" id="KW-0675">Receptor</keyword>
<keyword evidence="8 20" id="KW-0472">Membrane</keyword>
<dbReference type="Pfam" id="PF23738">
    <property type="entry name" value="Ig_ZP2_N"/>
    <property type="match status" value="1"/>
</dbReference>
<keyword evidence="9" id="KW-1015">Disulfide bond</keyword>
<dbReference type="Pfam" id="PF23344">
    <property type="entry name" value="ZP-N"/>
    <property type="match status" value="1"/>
</dbReference>
<keyword evidence="23" id="KW-1185">Reference proteome</keyword>
<evidence type="ECO:0000256" key="10">
    <source>
        <dbReference type="ARBA" id="ARBA00023170"/>
    </source>
</evidence>
<dbReference type="InterPro" id="IPR055355">
    <property type="entry name" value="ZP-C"/>
</dbReference>
<feature type="chain" id="PRO_5047041945" description="Zona pellucida sperm-binding protein 2" evidence="21">
    <location>
        <begin position="35"/>
        <end position="716"/>
    </location>
</feature>
<evidence type="ECO:0000256" key="20">
    <source>
        <dbReference type="SAM" id="Phobius"/>
    </source>
</evidence>
<organism evidence="23 24">
    <name type="scientific">Microtus ochrogaster</name>
    <name type="common">Prairie vole</name>
    <dbReference type="NCBI Taxonomy" id="79684"/>
    <lineage>
        <taxon>Eukaryota</taxon>
        <taxon>Metazoa</taxon>
        <taxon>Chordata</taxon>
        <taxon>Craniata</taxon>
        <taxon>Vertebrata</taxon>
        <taxon>Euteleostomi</taxon>
        <taxon>Mammalia</taxon>
        <taxon>Eutheria</taxon>
        <taxon>Euarchontoglires</taxon>
        <taxon>Glires</taxon>
        <taxon>Rodentia</taxon>
        <taxon>Myomorpha</taxon>
        <taxon>Muroidea</taxon>
        <taxon>Cricetidae</taxon>
        <taxon>Arvicolinae</taxon>
        <taxon>Microtus</taxon>
    </lineage>
</organism>
<feature type="signal peptide" evidence="21">
    <location>
        <begin position="1"/>
        <end position="34"/>
    </location>
</feature>
<dbReference type="InterPro" id="IPR017977">
    <property type="entry name" value="ZP_dom_CS"/>
</dbReference>
<evidence type="ECO:0000256" key="21">
    <source>
        <dbReference type="SAM" id="SignalP"/>
    </source>
</evidence>
<evidence type="ECO:0000256" key="3">
    <source>
        <dbReference type="ARBA" id="ARBA00022525"/>
    </source>
</evidence>
<evidence type="ECO:0000256" key="17">
    <source>
        <dbReference type="ARBA" id="ARBA00042572"/>
    </source>
</evidence>
<dbReference type="PRINTS" id="PR00023">
    <property type="entry name" value="ZPELLUCIDA"/>
</dbReference>
<evidence type="ECO:0000259" key="22">
    <source>
        <dbReference type="PROSITE" id="PS51034"/>
    </source>
</evidence>
<evidence type="ECO:0000256" key="15">
    <source>
        <dbReference type="ARBA" id="ARBA00040237"/>
    </source>
</evidence>
<dbReference type="InterPro" id="IPR048290">
    <property type="entry name" value="ZP_chr"/>
</dbReference>
<dbReference type="PROSITE" id="PS00682">
    <property type="entry name" value="ZP_1"/>
    <property type="match status" value="1"/>
</dbReference>
<name>A0ABM1AJR2_MICOH</name>
<dbReference type="PANTHER" id="PTHR23343:SF4">
    <property type="entry name" value="ZONA PELLUCIDA SPERM-BINDING PROTEIN 2"/>
    <property type="match status" value="1"/>
</dbReference>
<feature type="domain" description="ZP" evidence="22">
    <location>
        <begin position="371"/>
        <end position="637"/>
    </location>
</feature>
<dbReference type="Gene3D" id="2.60.40.3210">
    <property type="entry name" value="Zona pellucida, ZP-N domain"/>
    <property type="match status" value="1"/>
</dbReference>
<keyword evidence="7 20" id="KW-1133">Transmembrane helix</keyword>
<dbReference type="GeneID" id="101981816"/>
<keyword evidence="11" id="KW-0325">Glycoprotein</keyword>
<evidence type="ECO:0000256" key="4">
    <source>
        <dbReference type="ARBA" id="ARBA00022530"/>
    </source>
</evidence>
<dbReference type="SMART" id="SM00241">
    <property type="entry name" value="ZP"/>
    <property type="match status" value="1"/>
</dbReference>
<dbReference type="InterPro" id="IPR042235">
    <property type="entry name" value="ZP-C_dom"/>
</dbReference>
<protein>
    <recommendedName>
        <fullName evidence="15">Zona pellucida sperm-binding protein 2</fullName>
    </recommendedName>
    <alternativeName>
        <fullName evidence="17">Zona pellucida glycoprotein 2</fullName>
    </alternativeName>
    <alternativeName>
        <fullName evidence="16">Zona pellucida protein A</fullName>
    </alternativeName>
</protein>
<evidence type="ECO:0000256" key="11">
    <source>
        <dbReference type="ARBA" id="ARBA00023180"/>
    </source>
</evidence>
<gene>
    <name evidence="24" type="primary">Zp2</name>
</gene>
<dbReference type="Pfam" id="PF23740">
    <property type="entry name" value="Ig_ZP2_3rd"/>
    <property type="match status" value="1"/>
</dbReference>
<keyword evidence="12" id="KW-0278">Fertilization</keyword>
<evidence type="ECO:0000256" key="19">
    <source>
        <dbReference type="ARBA" id="ARBA00046716"/>
    </source>
</evidence>
<dbReference type="Gene3D" id="2.60.40.4100">
    <property type="entry name" value="Zona pellucida, ZP-C domain"/>
    <property type="match status" value="1"/>
</dbReference>
<evidence type="ECO:0000313" key="24">
    <source>
        <dbReference type="RefSeq" id="XP_013203176.1"/>
    </source>
</evidence>
<evidence type="ECO:0000313" key="23">
    <source>
        <dbReference type="Proteomes" id="UP000694915"/>
    </source>
</evidence>
<dbReference type="PROSITE" id="PS51034">
    <property type="entry name" value="ZP_2"/>
    <property type="match status" value="1"/>
</dbReference>
<dbReference type="Pfam" id="PF00100">
    <property type="entry name" value="Zona_pellucida"/>
    <property type="match status" value="1"/>
</dbReference>
<evidence type="ECO:0000256" key="16">
    <source>
        <dbReference type="ARBA" id="ARBA00042272"/>
    </source>
</evidence>
<comment type="function">
    <text evidence="18">Component of the zona pellucida, an extracellular matrix surrounding oocytes which mediates sperm binding, induction of the acrosome reaction and prevents post-fertilization polyspermy. The zona pellucida is composed of 3 to 4 glycoproteins, ZP1, ZP2, ZP3, and ZP4. ZP2 may act as a secondary sperm receptor.</text>
</comment>
<comment type="subunit">
    <text evidence="19">Can form homopolymers that assemble into long fibers (in vitro). Polymers of ZP2 and ZP3 organized into long filaments cross-linked by ZP1 homodimers. Interacts with ZP3.</text>
</comment>
<dbReference type="RefSeq" id="XP_013203176.1">
    <property type="nucleotide sequence ID" value="XM_013347722.1"/>
</dbReference>
<sequence length="716" mass="79764">MVWRQRIGPVGPPCCRSLCRSLSLLFVLVASINSFSLPQSKNPPAFPGTVSCDEDGVRVEFLSSLDLEKWQPSVVDTSGAEILNCTYALDSKNLTMKLSYETCTTGLVGGYQVSIRVRDNSSDLRDKGGLGLHHFFCPLITKEIYEFSEAIVCTKDFISFTFPHIFSKFADDNAVRNAPEMGWTIKLDNGTKTHTLSLNDALRQGFNLLIDSEKLTLDVPVNATGVAQYVQGSSHLYSVNLNLMFSMPGQRITFSSQALCASDLSVTCNVTHMTLAIPEFPGKLKSVGFGERSIPERQWHTSGIDKEVTNGLRLHFRKTLLKAKSSDECPRYQFYFLALKLTFHLQPYMVTTVIDPECPCESPIYIVTDELCTQDGFMNFEVHSHQTKPALNLETLLVGNSSCQPIFKAEALGLARFRIPLNGCGTRQKFEGDRVIYENEIHALWKNLPPSIIYRDSEFRMTVRCHYARDSVLLNANIKSRLSPVASVKPGPLMLVLQTYPDKSYQQPYGKGEYPLVRYLRQPIYMEVTVLNRNDSNIKLVLDDCWATSSVDPTSLPQWHIIVDGCEYDLDNYRTTFHPAGSSVLHPAHYQRFDVKTFAFVSEAQGLSSLIYFHCSALICNQGSLDSPLCSVTCPASSRSKREAIREDTMTVSLPGPILLLPGDSSLTDATVPKRSEITKDMAAKIVAAVAALVGSVVIVGFICYLNKERTARLDH</sequence>
<keyword evidence="3" id="KW-0964">Secreted</keyword>
<evidence type="ECO:0000256" key="18">
    <source>
        <dbReference type="ARBA" id="ARBA00046021"/>
    </source>
</evidence>
<dbReference type="InterPro" id="IPR057638">
    <property type="entry name" value="Ig_ZP2_2nd"/>
</dbReference>
<dbReference type="InterPro" id="IPR055356">
    <property type="entry name" value="ZP-N"/>
</dbReference>